<feature type="transmembrane region" description="Helical" evidence="1">
    <location>
        <begin position="39"/>
        <end position="61"/>
    </location>
</feature>
<keyword evidence="1" id="KW-0472">Membrane</keyword>
<evidence type="ECO:0000256" key="1">
    <source>
        <dbReference type="SAM" id="Phobius"/>
    </source>
</evidence>
<organism evidence="2">
    <name type="scientific">hydrothermal vent metagenome</name>
    <dbReference type="NCBI Taxonomy" id="652676"/>
    <lineage>
        <taxon>unclassified sequences</taxon>
        <taxon>metagenomes</taxon>
        <taxon>ecological metagenomes</taxon>
    </lineage>
</organism>
<accession>A0A1W1BBL0</accession>
<protein>
    <submittedName>
        <fullName evidence="2">Uncharacterized protein</fullName>
    </submittedName>
</protein>
<reference evidence="2" key="1">
    <citation type="submission" date="2016-10" db="EMBL/GenBank/DDBJ databases">
        <authorList>
            <person name="de Groot N.N."/>
        </authorList>
    </citation>
    <scope>NUCLEOTIDE SEQUENCE</scope>
</reference>
<gene>
    <name evidence="2" type="ORF">MNB_SM-7-240</name>
</gene>
<keyword evidence="1" id="KW-0812">Transmembrane</keyword>
<feature type="transmembrane region" description="Helical" evidence="1">
    <location>
        <begin position="7"/>
        <end position="27"/>
    </location>
</feature>
<name>A0A1W1BBL0_9ZZZZ</name>
<dbReference type="EMBL" id="FPHB01000012">
    <property type="protein sequence ID" value="SFV50863.1"/>
    <property type="molecule type" value="Genomic_DNA"/>
</dbReference>
<sequence length="89" mass="10218">MKSHGFILDFLKGSSWAFALVGSYIVFKSFLIFGLSSALFLTFLFIFVALFLIAAVDAFIINKERDEELKKQTKILQDILYELQSEKEN</sequence>
<evidence type="ECO:0000313" key="2">
    <source>
        <dbReference type="EMBL" id="SFV50863.1"/>
    </source>
</evidence>
<keyword evidence="1" id="KW-1133">Transmembrane helix</keyword>
<dbReference type="AlphaFoldDB" id="A0A1W1BBL0"/>
<proteinExistence type="predicted"/>